<sequence>MAGTVEAGSPFHRNLGLYSCLTAIKPTSDEGPVNIFWTTICAEYFPPSAGYKTAVMQRVLQDDTMPDFAVFKIVLRAGPRRNTNDLHEKQIFIVECKRPSKDTPAEWTSATDQLIHYCENNVDGSTRILAATAIGRKVKFWRYDAGTLSPLSAVLDLSWAAGQNETVQMLDYVRTHGWAWNQSGSA</sequence>
<dbReference type="RefSeq" id="XP_026609177.1">
    <property type="nucleotide sequence ID" value="XM_026743332.1"/>
</dbReference>
<organism evidence="1 2">
    <name type="scientific">Aspergillus mulundensis</name>
    <dbReference type="NCBI Taxonomy" id="1810919"/>
    <lineage>
        <taxon>Eukaryota</taxon>
        <taxon>Fungi</taxon>
        <taxon>Dikarya</taxon>
        <taxon>Ascomycota</taxon>
        <taxon>Pezizomycotina</taxon>
        <taxon>Eurotiomycetes</taxon>
        <taxon>Eurotiomycetidae</taxon>
        <taxon>Eurotiales</taxon>
        <taxon>Aspergillaceae</taxon>
        <taxon>Aspergillus</taxon>
        <taxon>Aspergillus subgen. Nidulantes</taxon>
    </lineage>
</organism>
<evidence type="ECO:0000313" key="1">
    <source>
        <dbReference type="EMBL" id="RDW93994.1"/>
    </source>
</evidence>
<dbReference type="EMBL" id="PVWQ01000001">
    <property type="protein sequence ID" value="RDW93994.1"/>
    <property type="molecule type" value="Genomic_DNA"/>
</dbReference>
<keyword evidence="2" id="KW-1185">Reference proteome</keyword>
<evidence type="ECO:0000313" key="2">
    <source>
        <dbReference type="Proteomes" id="UP000256690"/>
    </source>
</evidence>
<name>A0A3D8T641_9EURO</name>
<dbReference type="OrthoDB" id="4499616at2759"/>
<dbReference type="Proteomes" id="UP000256690">
    <property type="component" value="Unassembled WGS sequence"/>
</dbReference>
<evidence type="ECO:0008006" key="3">
    <source>
        <dbReference type="Google" id="ProtNLM"/>
    </source>
</evidence>
<comment type="caution">
    <text evidence="1">The sequence shown here is derived from an EMBL/GenBank/DDBJ whole genome shotgun (WGS) entry which is preliminary data.</text>
</comment>
<reference evidence="1 2" key="1">
    <citation type="journal article" date="2018" name="IMA Fungus">
        <title>IMA Genome-F 9: Draft genome sequence of Annulohypoxylon stygium, Aspergillus mulundensis, Berkeleyomyces basicola (syn. Thielaviopsis basicola), Ceratocystis smalleyi, two Cercospora beticola strains, Coleophoma cylindrospora, Fusarium fracticaudum, Phialophora cf. hyalina, and Morchella septimelata.</title>
        <authorList>
            <person name="Wingfield B.D."/>
            <person name="Bills G.F."/>
            <person name="Dong Y."/>
            <person name="Huang W."/>
            <person name="Nel W.J."/>
            <person name="Swalarsk-Parry B.S."/>
            <person name="Vaghefi N."/>
            <person name="Wilken P.M."/>
            <person name="An Z."/>
            <person name="de Beer Z.W."/>
            <person name="De Vos L."/>
            <person name="Chen L."/>
            <person name="Duong T.A."/>
            <person name="Gao Y."/>
            <person name="Hammerbacher A."/>
            <person name="Kikkert J.R."/>
            <person name="Li Y."/>
            <person name="Li H."/>
            <person name="Li K."/>
            <person name="Li Q."/>
            <person name="Liu X."/>
            <person name="Ma X."/>
            <person name="Naidoo K."/>
            <person name="Pethybridge S.J."/>
            <person name="Sun J."/>
            <person name="Steenkamp E.T."/>
            <person name="van der Nest M.A."/>
            <person name="van Wyk S."/>
            <person name="Wingfield M.J."/>
            <person name="Xiong C."/>
            <person name="Yue Q."/>
            <person name="Zhang X."/>
        </authorList>
    </citation>
    <scope>NUCLEOTIDE SEQUENCE [LARGE SCALE GENOMIC DNA]</scope>
    <source>
        <strain evidence="1 2">DSM 5745</strain>
    </source>
</reference>
<protein>
    <recommendedName>
        <fullName evidence="3">Fungal-type protein kinase domain-containing protein</fullName>
    </recommendedName>
</protein>
<accession>A0A3D8T641</accession>
<dbReference type="AlphaFoldDB" id="A0A3D8T641"/>
<gene>
    <name evidence="1" type="ORF">DSM5745_01316</name>
</gene>
<dbReference type="GeneID" id="38111686"/>
<proteinExistence type="predicted"/>
<dbReference type="STRING" id="1810919.A0A3D8T641"/>